<evidence type="ECO:0000313" key="1">
    <source>
        <dbReference type="EMBL" id="QQG65868.1"/>
    </source>
</evidence>
<dbReference type="Proteomes" id="UP000596092">
    <property type="component" value="Chromosome"/>
</dbReference>
<keyword evidence="2" id="KW-1185">Reference proteome</keyword>
<proteinExistence type="predicted"/>
<organism evidence="1 2">
    <name type="scientific">Desulfobulbus oligotrophicus</name>
    <dbReference type="NCBI Taxonomy" id="1909699"/>
    <lineage>
        <taxon>Bacteria</taxon>
        <taxon>Pseudomonadati</taxon>
        <taxon>Thermodesulfobacteriota</taxon>
        <taxon>Desulfobulbia</taxon>
        <taxon>Desulfobulbales</taxon>
        <taxon>Desulfobulbaceae</taxon>
        <taxon>Desulfobulbus</taxon>
    </lineage>
</organism>
<sequence>MTLDCTHTHPLQHDGTSQNERFLAALDPENVRIHQFDLRDWMRFAYHFGARLNYFSTADAHVPDGNWQEFMKAEDEIREWLKDASLVAGEKWLEEEERERILQRPLRGNYEPHLALFLAFLKLMRFSQEHLNRLSKRHLDFYYTQVLQLSKKPAVPDRVHVLFELARNAAATTVPTGSVLDGGKDASGRPLHYATESEITVNSAKVALIKSIYHQEGGSVRYAEMTDSVDGLGTEFKDGQPVWNGFGNDSWPTATLGFALASTVLLLQEGERTITLSLDLDFPDTLALPTEEDYRSELQVFFSSEKDWIAATEINLTHIPDTTTKTCELTATIDAGQPAIVPYEEKIHGERFTTNLPVVRVLVNTGTSGGYAIYSLFSHAVIKSAQIDVQVIGARDVVLENDHGRLDPSKPFHPFGPLPKKGAGFYIGSHEIFQKDWQQVQLHMQWKDKPDNLATHYAGYLDNGLTGEPIITGDTDFTVLPQYLNNNSWYSALSQGTTAALFESPITIEHDPADAPPAALRVPPLLMRKGVNINKAVLRNYLVADETKTAQKKRLISNRFEATRFNPGFASLVTRTPGFNATTASGFIRLVLQTDFLHDLYPKLLTLWMTQRANGNSDLQMPNAPYTPMAASFSLDYTATATNTFIFTSQATPKEKYDNFTKRAIQLFHEHPFGQAEQHIFLKEQCDFFEDPTASRQMTVMPRYAPEGELYIGIADARPSSSLSLLFAAAEGSEDPLAPTFGKDQHIAWYSLANNEWQLLNHDFLTGDTTNDLLRSGIVTMNLPAAINASNTLLDADLYWLKAQLPKGLHHTSVCRLTGIHSQAISAVLQDSANDPAHLSSSLPATTINRLIDKPAGIKGVDQPYGSFGGVRQENDHTFYLRVSERMRHKQRAVTIWDYERLILQAFPTIHKVKCISHTFVPTQFGDPAYDELAPGSVSLVVIPDIRNKHLFDRLQPRASENTLREIEHFLAPLIGLHVRCRVAHPAYETVALDFRVKFHSQYDAHAYQAILNEDILRFLSPWAFGESSTIHFGGRLYKSVLIRFIEELVYVDFISRFKMYHRIGTQDGNVKDKNEIVASSAGAVLAAAPIHTITVIESDKVCNE</sequence>
<dbReference type="KEGG" id="dog:HP555_08305"/>
<accession>A0A7T6AQW1</accession>
<reference evidence="1 2" key="1">
    <citation type="submission" date="2020-05" db="EMBL/GenBank/DDBJ databases">
        <title>Complete genome of Desulfobulbus oligotrophicus.</title>
        <authorList>
            <person name="Podar M."/>
        </authorList>
    </citation>
    <scope>NUCLEOTIDE SEQUENCE [LARGE SCALE GENOMIC DNA]</scope>
    <source>
        <strain evidence="1 2">Prop6</strain>
    </source>
</reference>
<protein>
    <submittedName>
        <fullName evidence="1">Baseplate J/gp47 family protein</fullName>
    </submittedName>
</protein>
<dbReference type="RefSeq" id="WP_199261442.1">
    <property type="nucleotide sequence ID" value="NZ_CP054140.1"/>
</dbReference>
<name>A0A7T6AQW1_9BACT</name>
<dbReference type="AlphaFoldDB" id="A0A7T6AQW1"/>
<gene>
    <name evidence="1" type="ORF">HP555_08305</name>
</gene>
<evidence type="ECO:0000313" key="2">
    <source>
        <dbReference type="Proteomes" id="UP000596092"/>
    </source>
</evidence>
<dbReference type="EMBL" id="CP054140">
    <property type="protein sequence ID" value="QQG65868.1"/>
    <property type="molecule type" value="Genomic_DNA"/>
</dbReference>